<dbReference type="AlphaFoldDB" id="A0A316A5L9"/>
<feature type="transmembrane region" description="Helical" evidence="7">
    <location>
        <begin position="310"/>
        <end position="333"/>
    </location>
</feature>
<dbReference type="InterPro" id="IPR052923">
    <property type="entry name" value="UPF0718"/>
</dbReference>
<accession>A0A316A5L9</accession>
<dbReference type="Gene3D" id="3.40.50.300">
    <property type="entry name" value="P-loop containing nucleotide triphosphate hydrolases"/>
    <property type="match status" value="1"/>
</dbReference>
<evidence type="ECO:0000313" key="9">
    <source>
        <dbReference type="EMBL" id="SUQ12528.1"/>
    </source>
</evidence>
<dbReference type="SUPFAM" id="SSF52540">
    <property type="entry name" value="P-loop containing nucleoside triphosphate hydrolases"/>
    <property type="match status" value="1"/>
</dbReference>
<feature type="transmembrane region" description="Helical" evidence="7">
    <location>
        <begin position="272"/>
        <end position="298"/>
    </location>
</feature>
<dbReference type="Proteomes" id="UP000254051">
    <property type="component" value="Unassembled WGS sequence"/>
</dbReference>
<keyword evidence="4 7" id="KW-0812">Transmembrane</keyword>
<evidence type="ECO:0000256" key="1">
    <source>
        <dbReference type="ARBA" id="ARBA00004651"/>
    </source>
</evidence>
<evidence type="ECO:0000259" key="8">
    <source>
        <dbReference type="Pfam" id="PF02492"/>
    </source>
</evidence>
<feature type="transmembrane region" description="Helical" evidence="7">
    <location>
        <begin position="233"/>
        <end position="260"/>
    </location>
</feature>
<dbReference type="PANTHER" id="PTHR34184:SF4">
    <property type="entry name" value="UPF0718 PROTEIN YCGR"/>
    <property type="match status" value="1"/>
</dbReference>
<feature type="transmembrane region" description="Helical" evidence="7">
    <location>
        <begin position="504"/>
        <end position="524"/>
    </location>
</feature>
<evidence type="ECO:0000256" key="3">
    <source>
        <dbReference type="ARBA" id="ARBA00022475"/>
    </source>
</evidence>
<evidence type="ECO:0000256" key="5">
    <source>
        <dbReference type="ARBA" id="ARBA00022989"/>
    </source>
</evidence>
<dbReference type="PANTHER" id="PTHR34184">
    <property type="entry name" value="UPF0718 PROTEIN YCGR"/>
    <property type="match status" value="1"/>
</dbReference>
<gene>
    <name evidence="9" type="ORF">SAMN05216529_101425</name>
</gene>
<dbReference type="Pfam" id="PF03773">
    <property type="entry name" value="ArsP_1"/>
    <property type="match status" value="1"/>
</dbReference>
<dbReference type="Pfam" id="PF02492">
    <property type="entry name" value="cobW"/>
    <property type="match status" value="1"/>
</dbReference>
<keyword evidence="3" id="KW-1003">Cell membrane</keyword>
<keyword evidence="10" id="KW-1185">Reference proteome</keyword>
<evidence type="ECO:0000313" key="10">
    <source>
        <dbReference type="Proteomes" id="UP000254051"/>
    </source>
</evidence>
<proteinExistence type="inferred from homology"/>
<protein>
    <recommendedName>
        <fullName evidence="8">CobW/HypB/UreG nucleotide-binding domain-containing protein</fullName>
    </recommendedName>
</protein>
<sequence length="529" mass="58192">MTIPVYVVTGFLYSGKTTFLNSLLNQPDRREIKTLLLQFETGEEAFQRHLRNCNNKSFSKKDLEKQPEQVIQGIYACMKEWKPDEIWIEWNGMVSFSRLQELLLGPPLCGSCKIQKAIHIAEAVNLEEMLGRTGSALPEQIANSDVVILRTPQSGGGTAAYQQMRRTIKILNPGVATYRLRGMEFRNLHKWVFRETGPKISSFFLALLCVAALYLLVKPVFSQMPISINTIINVFLGIILQAIPFLLLGVLLSSFIQIFIPKAWIEKWFPKSLAGGITIAILGGFCLPVCDCASIPIFKSLVKKGIPLPAAITFLLAAPVINPVVILSTYYAFGGDLIIVAQRICMGITASIIIGLSFAVRSSKGRVLPAGRFDGLMCSCGCYQDMDSMTGPGNKIDLFFRHAQAEFFDVGKYLMLGSFVASVFQALGTGLSGGIQSEAGTAVSMVIMMGMAFILSLCSSSDAVIARSFSTQFPMAAIMSFLVFGPMMDIKNMMMLSSGFSKRFIGRLVFTSFAVCFTVVYLFYQIGGR</sequence>
<feature type="transmembrane region" description="Helical" evidence="7">
    <location>
        <begin position="413"/>
        <end position="433"/>
    </location>
</feature>
<keyword evidence="5 7" id="KW-1133">Transmembrane helix</keyword>
<dbReference type="GO" id="GO:0005886">
    <property type="term" value="C:plasma membrane"/>
    <property type="evidence" value="ECO:0007669"/>
    <property type="project" value="UniProtKB-SubCell"/>
</dbReference>
<comment type="subcellular location">
    <subcellularLocation>
        <location evidence="1">Cell membrane</location>
        <topology evidence="1">Multi-pass membrane protein</topology>
    </subcellularLocation>
</comment>
<dbReference type="InterPro" id="IPR003495">
    <property type="entry name" value="CobW/HypB/UreG_nucleotide-bd"/>
</dbReference>
<dbReference type="RefSeq" id="WP_109708545.1">
    <property type="nucleotide sequence ID" value="NZ_QGDS01000001.1"/>
</dbReference>
<dbReference type="InterPro" id="IPR027417">
    <property type="entry name" value="P-loop_NTPase"/>
</dbReference>
<dbReference type="OrthoDB" id="9810876at2"/>
<evidence type="ECO:0000256" key="2">
    <source>
        <dbReference type="ARBA" id="ARBA00006386"/>
    </source>
</evidence>
<feature type="transmembrane region" description="Helical" evidence="7">
    <location>
        <begin position="339"/>
        <end position="360"/>
    </location>
</feature>
<keyword evidence="6 7" id="KW-0472">Membrane</keyword>
<organism evidence="9 10">
    <name type="scientific">Faecalicatena contorta</name>
    <dbReference type="NCBI Taxonomy" id="39482"/>
    <lineage>
        <taxon>Bacteria</taxon>
        <taxon>Bacillati</taxon>
        <taxon>Bacillota</taxon>
        <taxon>Clostridia</taxon>
        <taxon>Lachnospirales</taxon>
        <taxon>Lachnospiraceae</taxon>
        <taxon>Faecalicatena</taxon>
    </lineage>
</organism>
<dbReference type="InterPro" id="IPR005524">
    <property type="entry name" value="DUF318"/>
</dbReference>
<comment type="similarity">
    <text evidence="2">Belongs to the UPF0718 family.</text>
</comment>
<feature type="transmembrane region" description="Helical" evidence="7">
    <location>
        <begin position="464"/>
        <end position="484"/>
    </location>
</feature>
<evidence type="ECO:0000256" key="6">
    <source>
        <dbReference type="ARBA" id="ARBA00023136"/>
    </source>
</evidence>
<evidence type="ECO:0000256" key="7">
    <source>
        <dbReference type="SAM" id="Phobius"/>
    </source>
</evidence>
<feature type="domain" description="CobW/HypB/UreG nucleotide-binding" evidence="8">
    <location>
        <begin position="4"/>
        <end position="174"/>
    </location>
</feature>
<dbReference type="EMBL" id="UHJJ01000001">
    <property type="protein sequence ID" value="SUQ12528.1"/>
    <property type="molecule type" value="Genomic_DNA"/>
</dbReference>
<reference evidence="10" key="1">
    <citation type="submission" date="2017-07" db="EMBL/GenBank/DDBJ databases">
        <authorList>
            <person name="Varghese N."/>
            <person name="Submissions S."/>
        </authorList>
    </citation>
    <scope>NUCLEOTIDE SEQUENCE [LARGE SCALE GENOMIC DNA]</scope>
    <source>
        <strain evidence="10">NLAE-zl-C134</strain>
    </source>
</reference>
<name>A0A316A5L9_9FIRM</name>
<feature type="transmembrane region" description="Helical" evidence="7">
    <location>
        <begin position="439"/>
        <end position="457"/>
    </location>
</feature>
<feature type="transmembrane region" description="Helical" evidence="7">
    <location>
        <begin position="203"/>
        <end position="221"/>
    </location>
</feature>
<evidence type="ECO:0000256" key="4">
    <source>
        <dbReference type="ARBA" id="ARBA00022692"/>
    </source>
</evidence>